<accession>A0AAX6FP76</accession>
<protein>
    <submittedName>
        <fullName evidence="2">Uncharacterized protein</fullName>
    </submittedName>
</protein>
<proteinExistence type="predicted"/>
<dbReference type="AlphaFoldDB" id="A0AAX6FP76"/>
<gene>
    <name evidence="2" type="ORF">M6B38_407675</name>
</gene>
<keyword evidence="3" id="KW-1185">Reference proteome</keyword>
<evidence type="ECO:0000256" key="1">
    <source>
        <dbReference type="SAM" id="MobiDB-lite"/>
    </source>
</evidence>
<feature type="region of interest" description="Disordered" evidence="1">
    <location>
        <begin position="79"/>
        <end position="123"/>
    </location>
</feature>
<comment type="caution">
    <text evidence="2">The sequence shown here is derived from an EMBL/GenBank/DDBJ whole genome shotgun (WGS) entry which is preliminary data.</text>
</comment>
<organism evidence="2 3">
    <name type="scientific">Iris pallida</name>
    <name type="common">Sweet iris</name>
    <dbReference type="NCBI Taxonomy" id="29817"/>
    <lineage>
        <taxon>Eukaryota</taxon>
        <taxon>Viridiplantae</taxon>
        <taxon>Streptophyta</taxon>
        <taxon>Embryophyta</taxon>
        <taxon>Tracheophyta</taxon>
        <taxon>Spermatophyta</taxon>
        <taxon>Magnoliopsida</taxon>
        <taxon>Liliopsida</taxon>
        <taxon>Asparagales</taxon>
        <taxon>Iridaceae</taxon>
        <taxon>Iridoideae</taxon>
        <taxon>Irideae</taxon>
        <taxon>Iris</taxon>
    </lineage>
</organism>
<name>A0AAX6FP76_IRIPA</name>
<reference evidence="2" key="1">
    <citation type="journal article" date="2023" name="GigaByte">
        <title>Genome assembly of the bearded iris, Iris pallida Lam.</title>
        <authorList>
            <person name="Bruccoleri R.E."/>
            <person name="Oakeley E.J."/>
            <person name="Faust A.M.E."/>
            <person name="Altorfer M."/>
            <person name="Dessus-Babus S."/>
            <person name="Burckhardt D."/>
            <person name="Oertli M."/>
            <person name="Naumann U."/>
            <person name="Petersen F."/>
            <person name="Wong J."/>
        </authorList>
    </citation>
    <scope>NUCLEOTIDE SEQUENCE</scope>
    <source>
        <strain evidence="2">GSM-AAB239-AS_SAM_17_03QT</strain>
    </source>
</reference>
<sequence length="123" mass="13967">MAGCCCRFFFEDHSFLLPWFQLLASRLPRPALLMARYSSSSLDGNPYPYFLFKPLLPNPLLHTTKFFLKSLVSNPFLRQNSGESELDPPPEADPSSQRISRPRRPDPAAVPRPPAGEPVARRR</sequence>
<reference evidence="2" key="2">
    <citation type="submission" date="2023-04" db="EMBL/GenBank/DDBJ databases">
        <authorList>
            <person name="Bruccoleri R.E."/>
            <person name="Oakeley E.J."/>
            <person name="Faust A.-M."/>
            <person name="Dessus-Babus S."/>
            <person name="Altorfer M."/>
            <person name="Burckhardt D."/>
            <person name="Oertli M."/>
            <person name="Naumann U."/>
            <person name="Petersen F."/>
            <person name="Wong J."/>
        </authorList>
    </citation>
    <scope>NUCLEOTIDE SEQUENCE</scope>
    <source>
        <strain evidence="2">GSM-AAB239-AS_SAM_17_03QT</strain>
        <tissue evidence="2">Leaf</tissue>
    </source>
</reference>
<dbReference type="EMBL" id="JANAVB010027397">
    <property type="protein sequence ID" value="KAJ6818204.1"/>
    <property type="molecule type" value="Genomic_DNA"/>
</dbReference>
<dbReference type="Proteomes" id="UP001140949">
    <property type="component" value="Unassembled WGS sequence"/>
</dbReference>
<evidence type="ECO:0000313" key="3">
    <source>
        <dbReference type="Proteomes" id="UP001140949"/>
    </source>
</evidence>
<evidence type="ECO:0000313" key="2">
    <source>
        <dbReference type="EMBL" id="KAJ6818204.1"/>
    </source>
</evidence>